<dbReference type="EMBL" id="ML208363">
    <property type="protein sequence ID" value="TFK67946.1"/>
    <property type="molecule type" value="Genomic_DNA"/>
</dbReference>
<accession>A0ACD3AR20</accession>
<keyword evidence="2" id="KW-1185">Reference proteome</keyword>
<sequence>MADPICAAIYTTRRVGGIISSTNQPTPISGLSSSPPSRNRLGESPDSLGNYPNLQTPGNSGEIQPYLADFAWTAVKRINGFVEGNNMWLEFFRLGSWDLARGLLERDPKLWWINRLSVLEGTEDVSSPPDKLQALTDAPVIRSSTPQTDSLKPSSLVLDMVFRLVELCYNYFDAFTFYF</sequence>
<reference evidence="1 2" key="1">
    <citation type="journal article" date="2019" name="Nat. Ecol. Evol.">
        <title>Megaphylogeny resolves global patterns of mushroom evolution.</title>
        <authorList>
            <person name="Varga T."/>
            <person name="Krizsan K."/>
            <person name="Foldi C."/>
            <person name="Dima B."/>
            <person name="Sanchez-Garcia M."/>
            <person name="Sanchez-Ramirez S."/>
            <person name="Szollosi G.J."/>
            <person name="Szarkandi J.G."/>
            <person name="Papp V."/>
            <person name="Albert L."/>
            <person name="Andreopoulos W."/>
            <person name="Angelini C."/>
            <person name="Antonin V."/>
            <person name="Barry K.W."/>
            <person name="Bougher N.L."/>
            <person name="Buchanan P."/>
            <person name="Buyck B."/>
            <person name="Bense V."/>
            <person name="Catcheside P."/>
            <person name="Chovatia M."/>
            <person name="Cooper J."/>
            <person name="Damon W."/>
            <person name="Desjardin D."/>
            <person name="Finy P."/>
            <person name="Geml J."/>
            <person name="Haridas S."/>
            <person name="Hughes K."/>
            <person name="Justo A."/>
            <person name="Karasinski D."/>
            <person name="Kautmanova I."/>
            <person name="Kiss B."/>
            <person name="Kocsube S."/>
            <person name="Kotiranta H."/>
            <person name="LaButti K.M."/>
            <person name="Lechner B.E."/>
            <person name="Liimatainen K."/>
            <person name="Lipzen A."/>
            <person name="Lukacs Z."/>
            <person name="Mihaltcheva S."/>
            <person name="Morgado L.N."/>
            <person name="Niskanen T."/>
            <person name="Noordeloos M.E."/>
            <person name="Ohm R.A."/>
            <person name="Ortiz-Santana B."/>
            <person name="Ovrebo C."/>
            <person name="Racz N."/>
            <person name="Riley R."/>
            <person name="Savchenko A."/>
            <person name="Shiryaev A."/>
            <person name="Soop K."/>
            <person name="Spirin V."/>
            <person name="Szebenyi C."/>
            <person name="Tomsovsky M."/>
            <person name="Tulloss R.E."/>
            <person name="Uehling J."/>
            <person name="Grigoriev I.V."/>
            <person name="Vagvolgyi C."/>
            <person name="Papp T."/>
            <person name="Martin F.M."/>
            <person name="Miettinen O."/>
            <person name="Hibbett D.S."/>
            <person name="Nagy L.G."/>
        </authorList>
    </citation>
    <scope>NUCLEOTIDE SEQUENCE [LARGE SCALE GENOMIC DNA]</scope>
    <source>
        <strain evidence="1 2">NL-1719</strain>
    </source>
</reference>
<dbReference type="Proteomes" id="UP000308600">
    <property type="component" value="Unassembled WGS sequence"/>
</dbReference>
<evidence type="ECO:0000313" key="1">
    <source>
        <dbReference type="EMBL" id="TFK67946.1"/>
    </source>
</evidence>
<proteinExistence type="predicted"/>
<name>A0ACD3AR20_9AGAR</name>
<gene>
    <name evidence="1" type="ORF">BDN72DRAFT_912356</name>
</gene>
<evidence type="ECO:0000313" key="2">
    <source>
        <dbReference type="Proteomes" id="UP000308600"/>
    </source>
</evidence>
<protein>
    <submittedName>
        <fullName evidence="1">Uncharacterized protein</fullName>
    </submittedName>
</protein>
<organism evidence="1 2">
    <name type="scientific">Pluteus cervinus</name>
    <dbReference type="NCBI Taxonomy" id="181527"/>
    <lineage>
        <taxon>Eukaryota</taxon>
        <taxon>Fungi</taxon>
        <taxon>Dikarya</taxon>
        <taxon>Basidiomycota</taxon>
        <taxon>Agaricomycotina</taxon>
        <taxon>Agaricomycetes</taxon>
        <taxon>Agaricomycetidae</taxon>
        <taxon>Agaricales</taxon>
        <taxon>Pluteineae</taxon>
        <taxon>Pluteaceae</taxon>
        <taxon>Pluteus</taxon>
    </lineage>
</organism>